<dbReference type="OrthoDB" id="57939at2759"/>
<evidence type="ECO:0000313" key="9">
    <source>
        <dbReference type="Proteomes" id="UP000431533"/>
    </source>
</evidence>
<keyword evidence="3" id="KW-0378">Hydrolase</keyword>
<dbReference type="InterPro" id="IPR036144">
    <property type="entry name" value="RibA-like_sf"/>
</dbReference>
<protein>
    <submittedName>
        <fullName evidence="8">Uracil-regulated protein</fullName>
    </submittedName>
</protein>
<feature type="domain" description="GTP cyclohydrolase II" evidence="6">
    <location>
        <begin position="356"/>
        <end position="494"/>
    </location>
</feature>
<keyword evidence="9" id="KW-1185">Reference proteome</keyword>
<dbReference type="Pfam" id="PF00925">
    <property type="entry name" value="GTP_cyclohydro2"/>
    <property type="match status" value="1"/>
</dbReference>
<evidence type="ECO:0000256" key="2">
    <source>
        <dbReference type="ARBA" id="ARBA00022741"/>
    </source>
</evidence>
<dbReference type="InterPro" id="IPR032677">
    <property type="entry name" value="GTP_cyclohydro_II"/>
</dbReference>
<evidence type="ECO:0000256" key="4">
    <source>
        <dbReference type="ARBA" id="ARBA00023134"/>
    </source>
</evidence>
<evidence type="ECO:0000256" key="1">
    <source>
        <dbReference type="ARBA" id="ARBA00008131"/>
    </source>
</evidence>
<organism evidence="8 9">
    <name type="scientific">Lachnellula hyalina</name>
    <dbReference type="NCBI Taxonomy" id="1316788"/>
    <lineage>
        <taxon>Eukaryota</taxon>
        <taxon>Fungi</taxon>
        <taxon>Dikarya</taxon>
        <taxon>Ascomycota</taxon>
        <taxon>Pezizomycotina</taxon>
        <taxon>Leotiomycetes</taxon>
        <taxon>Helotiales</taxon>
        <taxon>Lachnaceae</taxon>
        <taxon>Lachnellula</taxon>
    </lineage>
</organism>
<dbReference type="RefSeq" id="XP_031004176.1">
    <property type="nucleotide sequence ID" value="XM_031148692.1"/>
</dbReference>
<sequence>MSSSAVDQTALMKEVLGALKTLQTNQIQLAANVDAISGRVNVLAGMKEVRDVANDSSSKSSTVSKSIDTSAPDHDPSDDHVPSSPSLPASELEGVKESTQIALAPKSSSTSRIILTTYPSQSGINPLPMDWGNKDFQLRGPVVVSRTQSTIRRRNAIGAHGGSYSIYYALAVASKEIKVDHRPDFTNTEPAANIGPFPQWADKKKIVSMDPLGHLSPWLFSETIEKENVDIRPTIAITRAHMKLPELEQSVREGRLIPDGKVCLNESGELAVTKFAVEPVWYLPGVAERFGIGTFLVSPTVTPAYLSSDEGTLRRSLFEHTGGSYPELITRGDIKLFLPPIGGLTVYCFGDPAKMSDEKVKLALRVHDECNGSDVFGSDICTCRPYLIYGIEEAVKEAQKGGSGVVIYFRKEGRALGEVTKYLVYNARKRGSDRASEYFKRTENIAGVKDMRFQALMPDILHWLGIKKIDRMLSMSNMKHDAIVGQGIPIHERVELPESWIPADSRVEIDAKINAG</sequence>
<evidence type="ECO:0000256" key="3">
    <source>
        <dbReference type="ARBA" id="ARBA00022801"/>
    </source>
</evidence>
<dbReference type="InterPro" id="IPR000926">
    <property type="entry name" value="RibA"/>
</dbReference>
<dbReference type="GO" id="GO:0005525">
    <property type="term" value="F:GTP binding"/>
    <property type="evidence" value="ECO:0007669"/>
    <property type="project" value="UniProtKB-KW"/>
</dbReference>
<dbReference type="Pfam" id="PF12471">
    <property type="entry name" value="GTP_CH_N"/>
    <property type="match status" value="1"/>
</dbReference>
<dbReference type="EMBL" id="QGMH01000096">
    <property type="protein sequence ID" value="TVY25388.1"/>
    <property type="molecule type" value="Genomic_DNA"/>
</dbReference>
<dbReference type="NCBIfam" id="NF005536">
    <property type="entry name" value="PRK07198.1"/>
    <property type="match status" value="1"/>
</dbReference>
<dbReference type="Gene3D" id="3.40.50.10990">
    <property type="entry name" value="GTP cyclohydrolase II"/>
    <property type="match status" value="1"/>
</dbReference>
<dbReference type="PANTHER" id="PTHR47259:SF2">
    <property type="entry name" value="URACIL-REGULATED PROTEIN 1"/>
    <property type="match status" value="1"/>
</dbReference>
<accession>A0A8H8QZ48</accession>
<feature type="domain" description="GTP cyclohydrolase N-terminal" evidence="7">
    <location>
        <begin position="112"/>
        <end position="293"/>
    </location>
</feature>
<reference evidence="8 9" key="1">
    <citation type="submission" date="2018-05" db="EMBL/GenBank/DDBJ databases">
        <title>Genome sequencing and assembly of the regulated plant pathogen Lachnellula willkommii and related sister species for the development of diagnostic species identification markers.</title>
        <authorList>
            <person name="Giroux E."/>
            <person name="Bilodeau G."/>
        </authorList>
    </citation>
    <scope>NUCLEOTIDE SEQUENCE [LARGE SCALE GENOMIC DNA]</scope>
    <source>
        <strain evidence="8 9">CBS 185.66</strain>
    </source>
</reference>
<feature type="compositionally biased region" description="Low complexity" evidence="5">
    <location>
        <begin position="82"/>
        <end position="92"/>
    </location>
</feature>
<dbReference type="AlphaFoldDB" id="A0A8H8QZ48"/>
<feature type="compositionally biased region" description="Basic and acidic residues" evidence="5">
    <location>
        <begin position="71"/>
        <end position="81"/>
    </location>
</feature>
<dbReference type="PANTHER" id="PTHR47259">
    <property type="match status" value="1"/>
</dbReference>
<dbReference type="GO" id="GO:0009231">
    <property type="term" value="P:riboflavin biosynthetic process"/>
    <property type="evidence" value="ECO:0007669"/>
    <property type="project" value="InterPro"/>
</dbReference>
<gene>
    <name evidence="8" type="primary">urg1</name>
    <name evidence="8" type="ORF">LHYA1_G003723</name>
</gene>
<comment type="caution">
    <text evidence="8">The sequence shown here is derived from an EMBL/GenBank/DDBJ whole genome shotgun (WGS) entry which is preliminary data.</text>
</comment>
<keyword evidence="4" id="KW-0342">GTP-binding</keyword>
<dbReference type="CDD" id="cd00641">
    <property type="entry name" value="GTP_cyclohydro2"/>
    <property type="match status" value="1"/>
</dbReference>
<dbReference type="InterPro" id="IPR022163">
    <property type="entry name" value="GTP_CH_N"/>
</dbReference>
<feature type="region of interest" description="Disordered" evidence="5">
    <location>
        <begin position="51"/>
        <end position="102"/>
    </location>
</feature>
<evidence type="ECO:0000256" key="5">
    <source>
        <dbReference type="SAM" id="MobiDB-lite"/>
    </source>
</evidence>
<name>A0A8H8QZ48_9HELO</name>
<dbReference type="SUPFAM" id="SSF142695">
    <property type="entry name" value="RibA-like"/>
    <property type="match status" value="1"/>
</dbReference>
<dbReference type="GeneID" id="41983921"/>
<proteinExistence type="inferred from homology"/>
<feature type="compositionally biased region" description="Low complexity" evidence="5">
    <location>
        <begin position="55"/>
        <end position="70"/>
    </location>
</feature>
<keyword evidence="2" id="KW-0547">Nucleotide-binding</keyword>
<dbReference type="GO" id="GO:0003935">
    <property type="term" value="F:GTP cyclohydrolase II activity"/>
    <property type="evidence" value="ECO:0007669"/>
    <property type="project" value="InterPro"/>
</dbReference>
<comment type="similarity">
    <text evidence="1">Belongs to the GTP cyclohydrolase II family.</text>
</comment>
<dbReference type="Proteomes" id="UP000431533">
    <property type="component" value="Unassembled WGS sequence"/>
</dbReference>
<evidence type="ECO:0000259" key="6">
    <source>
        <dbReference type="Pfam" id="PF00925"/>
    </source>
</evidence>
<evidence type="ECO:0000259" key="7">
    <source>
        <dbReference type="Pfam" id="PF12471"/>
    </source>
</evidence>
<evidence type="ECO:0000313" key="8">
    <source>
        <dbReference type="EMBL" id="TVY25388.1"/>
    </source>
</evidence>